<evidence type="ECO:0000256" key="1">
    <source>
        <dbReference type="SAM" id="MobiDB-lite"/>
    </source>
</evidence>
<comment type="caution">
    <text evidence="2">The sequence shown here is derived from an EMBL/GenBank/DDBJ whole genome shotgun (WGS) entry which is preliminary data.</text>
</comment>
<feature type="non-terminal residue" evidence="2">
    <location>
        <position position="1"/>
    </location>
</feature>
<proteinExistence type="predicted"/>
<name>A0A162CWJ1_9CRUS</name>
<dbReference type="Proteomes" id="UP000076858">
    <property type="component" value="Unassembled WGS sequence"/>
</dbReference>
<dbReference type="OrthoDB" id="8061640at2759"/>
<feature type="region of interest" description="Disordered" evidence="1">
    <location>
        <begin position="31"/>
        <end position="96"/>
    </location>
</feature>
<evidence type="ECO:0000313" key="3">
    <source>
        <dbReference type="Proteomes" id="UP000076858"/>
    </source>
</evidence>
<accession>A0A162CWJ1</accession>
<keyword evidence="3" id="KW-1185">Reference proteome</keyword>
<sequence>HGKTRQFHKTLTDFFTFIDSIAGDWEYAYSTEKQEKKKTRPEASEKTQRVTFSTTPTAAELAVTGTATEYPRDRKQEETGANQERKKVLEVPGTKSSGGRVLEYKKVLQVRTGSPHVYLQQSSKAEIGDSNCGSVSNVKSSRWHSTLNQSTPIWWRIRPDGNGGS</sequence>
<organism evidence="2 3">
    <name type="scientific">Daphnia magna</name>
    <dbReference type="NCBI Taxonomy" id="35525"/>
    <lineage>
        <taxon>Eukaryota</taxon>
        <taxon>Metazoa</taxon>
        <taxon>Ecdysozoa</taxon>
        <taxon>Arthropoda</taxon>
        <taxon>Crustacea</taxon>
        <taxon>Branchiopoda</taxon>
        <taxon>Diplostraca</taxon>
        <taxon>Cladocera</taxon>
        <taxon>Anomopoda</taxon>
        <taxon>Daphniidae</taxon>
        <taxon>Daphnia</taxon>
    </lineage>
</organism>
<feature type="non-terminal residue" evidence="2">
    <location>
        <position position="165"/>
    </location>
</feature>
<dbReference type="AlphaFoldDB" id="A0A162CWJ1"/>
<dbReference type="EMBL" id="LRGB01011444">
    <property type="protein sequence ID" value="KZS00164.1"/>
    <property type="molecule type" value="Genomic_DNA"/>
</dbReference>
<gene>
    <name evidence="2" type="ORF">APZ42_003660</name>
</gene>
<feature type="compositionally biased region" description="Basic and acidic residues" evidence="1">
    <location>
        <begin position="32"/>
        <end position="48"/>
    </location>
</feature>
<reference evidence="2 3" key="1">
    <citation type="submission" date="2016-03" db="EMBL/GenBank/DDBJ databases">
        <title>EvidentialGene: Evidence-directed Construction of Genes on Genomes.</title>
        <authorList>
            <person name="Gilbert D.G."/>
            <person name="Choi J.-H."/>
            <person name="Mockaitis K."/>
            <person name="Colbourne J."/>
            <person name="Pfrender M."/>
        </authorList>
    </citation>
    <scope>NUCLEOTIDE SEQUENCE [LARGE SCALE GENOMIC DNA]</scope>
    <source>
        <strain evidence="2 3">Xinb3</strain>
        <tissue evidence="2">Complete organism</tissue>
    </source>
</reference>
<protein>
    <submittedName>
        <fullName evidence="2">Uncharacterized protein</fullName>
    </submittedName>
</protein>
<feature type="compositionally biased region" description="Basic and acidic residues" evidence="1">
    <location>
        <begin position="70"/>
        <end position="89"/>
    </location>
</feature>
<evidence type="ECO:0000313" key="2">
    <source>
        <dbReference type="EMBL" id="KZS00164.1"/>
    </source>
</evidence>